<organism evidence="1 2">
    <name type="scientific">Ambrosia artemisiifolia</name>
    <name type="common">Common ragweed</name>
    <dbReference type="NCBI Taxonomy" id="4212"/>
    <lineage>
        <taxon>Eukaryota</taxon>
        <taxon>Viridiplantae</taxon>
        <taxon>Streptophyta</taxon>
        <taxon>Embryophyta</taxon>
        <taxon>Tracheophyta</taxon>
        <taxon>Spermatophyta</taxon>
        <taxon>Magnoliopsida</taxon>
        <taxon>eudicotyledons</taxon>
        <taxon>Gunneridae</taxon>
        <taxon>Pentapetalae</taxon>
        <taxon>asterids</taxon>
        <taxon>campanulids</taxon>
        <taxon>Asterales</taxon>
        <taxon>Asteraceae</taxon>
        <taxon>Asteroideae</taxon>
        <taxon>Heliantheae alliance</taxon>
        <taxon>Heliantheae</taxon>
        <taxon>Ambrosia</taxon>
    </lineage>
</organism>
<reference evidence="1" key="1">
    <citation type="submission" date="2022-06" db="EMBL/GenBank/DDBJ databases">
        <title>Uncovering the hologenomic basis of an extraordinary plant invasion.</title>
        <authorList>
            <person name="Bieker V.C."/>
            <person name="Martin M.D."/>
            <person name="Gilbert T."/>
            <person name="Hodgins K."/>
            <person name="Battlay P."/>
            <person name="Petersen B."/>
            <person name="Wilson J."/>
        </authorList>
    </citation>
    <scope>NUCLEOTIDE SEQUENCE</scope>
    <source>
        <strain evidence="1">AA19_3_7</strain>
        <tissue evidence="1">Leaf</tissue>
    </source>
</reference>
<gene>
    <name evidence="1" type="ORF">M8C21_032028</name>
</gene>
<dbReference type="InterPro" id="IPR007750">
    <property type="entry name" value="DUF674"/>
</dbReference>
<name>A0AAD5CLM9_AMBAR</name>
<dbReference type="AlphaFoldDB" id="A0AAD5CLM9"/>
<keyword evidence="2" id="KW-1185">Reference proteome</keyword>
<dbReference type="Pfam" id="PF05056">
    <property type="entry name" value="DUF674"/>
    <property type="match status" value="1"/>
</dbReference>
<protein>
    <recommendedName>
        <fullName evidence="3">DUF674 family protein</fullName>
    </recommendedName>
</protein>
<proteinExistence type="predicted"/>
<dbReference type="PANTHER" id="PTHR33103:SF27">
    <property type="entry name" value="OS04G0594700 PROTEIN"/>
    <property type="match status" value="1"/>
</dbReference>
<evidence type="ECO:0008006" key="3">
    <source>
        <dbReference type="Google" id="ProtNLM"/>
    </source>
</evidence>
<dbReference type="PANTHER" id="PTHR33103">
    <property type="entry name" value="OS01G0153900 PROTEIN"/>
    <property type="match status" value="1"/>
</dbReference>
<dbReference type="EMBL" id="JAMZMK010007631">
    <property type="protein sequence ID" value="KAI7743917.1"/>
    <property type="molecule type" value="Genomic_DNA"/>
</dbReference>
<evidence type="ECO:0000313" key="2">
    <source>
        <dbReference type="Proteomes" id="UP001206925"/>
    </source>
</evidence>
<comment type="caution">
    <text evidence="1">The sequence shown here is derived from an EMBL/GenBank/DDBJ whole genome shotgun (WGS) entry which is preliminary data.</text>
</comment>
<dbReference type="Proteomes" id="UP001206925">
    <property type="component" value="Unassembled WGS sequence"/>
</dbReference>
<evidence type="ECO:0000313" key="1">
    <source>
        <dbReference type="EMBL" id="KAI7743917.1"/>
    </source>
</evidence>
<sequence>MADEGTNEAKISIKVFIDNVKKRVVYAEADHSFVDILFSLVTLPLGTIVKMLGKHSDTKFEALGSLNNLYQSLQDFPESYFATEECKFMLLNPRSLSYDLCKNLKLTIDDTKPVKYFICGSCWAENYRVNRYFSICSKARCRRCGGLMNTPHSFDSNVSVAAGGGDGDGVFVSDIATFIVTDDFSVLPYSATSIFGILTDFGIDDTSYLEEKTIDLSFEQMLQLLKIALSLDLPFTRLMFHNNSRIQSGLVVPRHCSVSETSTCSKMVLEVCLQKSTGKLLFAEAKEDFVDFVFGILSIPLGTVIGTLMNGASSISCMDNIFKSISNMSVGRYLKSQDIKDMLLKPYFGQEYSSKNQLFPIKGTLTTHDVKDAYYNINPLVRPTVNCYTYHLKDPRLKEQLLRPSGMFFVTDDLVISPSSSQLAMNTLAKFKVKLNDIKKYEISIGLEEVSCHNTP</sequence>
<accession>A0AAD5CLM9</accession>